<gene>
    <name evidence="1" type="ORF">HETIRDRAFT_326533</name>
</gene>
<sequence>MDPISVVQAIFSTAVAIQKWIDLSNSRNSTIRELKTTVSRISSILSPLLPISSQSQPSTVVSPRLNPATISCLQDLGETLSRTREHLSLWTDKRSKRVALLSFLSPSTVLDELQDDEKRISQRVSILAFALQVSDMSSGNQAGSVTDRQPSAVSFLASEEVRKFWTQTIGNEVSCCPGKPFCASLSHWLNIRIDEDTRDILLLRLDEFAVGGVTPSSLDQFVGQRTMLDALNQIGVMRRMNSLELASSIANPQTTDLLLIWIDDNPTNNEHHISHAHSLGITVVTLMSTASAKVWIEANDKILRRADQARRLRFISDNARWESSSESGLPYSDFLNLSAGETILRYLRGRQFTTPVLIFSGASINLTHYVLSYLNTGSTWYDDIVSRYIEALQSGRDDRSWIGFNVEPSYTNDAE</sequence>
<dbReference type="OrthoDB" id="3254241at2759"/>
<proteinExistence type="predicted"/>
<dbReference type="Gene3D" id="1.20.930.20">
    <property type="entry name" value="Adaptor protein Cbl, N-terminal domain"/>
    <property type="match status" value="1"/>
</dbReference>
<dbReference type="KEGG" id="hir:HETIRDRAFT_326533"/>
<dbReference type="RefSeq" id="XP_009551113.1">
    <property type="nucleotide sequence ID" value="XM_009552818.1"/>
</dbReference>
<dbReference type="STRING" id="747525.W4JVY3"/>
<dbReference type="InParanoid" id="W4JVY3"/>
<keyword evidence="2" id="KW-1185">Reference proteome</keyword>
<evidence type="ECO:0000313" key="2">
    <source>
        <dbReference type="Proteomes" id="UP000030671"/>
    </source>
</evidence>
<organism evidence="1 2">
    <name type="scientific">Heterobasidion irregulare (strain TC 32-1)</name>
    <dbReference type="NCBI Taxonomy" id="747525"/>
    <lineage>
        <taxon>Eukaryota</taxon>
        <taxon>Fungi</taxon>
        <taxon>Dikarya</taxon>
        <taxon>Basidiomycota</taxon>
        <taxon>Agaricomycotina</taxon>
        <taxon>Agaricomycetes</taxon>
        <taxon>Russulales</taxon>
        <taxon>Bondarzewiaceae</taxon>
        <taxon>Heterobasidion</taxon>
        <taxon>Heterobasidion annosum species complex</taxon>
    </lineage>
</organism>
<protein>
    <submittedName>
        <fullName evidence="1">Uncharacterized protein</fullName>
    </submittedName>
</protein>
<dbReference type="GO" id="GO:0007166">
    <property type="term" value="P:cell surface receptor signaling pathway"/>
    <property type="evidence" value="ECO:0007669"/>
    <property type="project" value="InterPro"/>
</dbReference>
<evidence type="ECO:0000313" key="1">
    <source>
        <dbReference type="EMBL" id="ETW77634.1"/>
    </source>
</evidence>
<dbReference type="eggNOG" id="ENOG502SRBJ">
    <property type="taxonomic scope" value="Eukaryota"/>
</dbReference>
<accession>W4JVY3</accession>
<dbReference type="Proteomes" id="UP000030671">
    <property type="component" value="Unassembled WGS sequence"/>
</dbReference>
<dbReference type="GeneID" id="20671249"/>
<dbReference type="AlphaFoldDB" id="W4JVY3"/>
<dbReference type="EMBL" id="KI925463">
    <property type="protein sequence ID" value="ETW77634.1"/>
    <property type="molecule type" value="Genomic_DNA"/>
</dbReference>
<reference evidence="1 2" key="1">
    <citation type="journal article" date="2012" name="New Phytol.">
        <title>Insight into trade-off between wood decay and parasitism from the genome of a fungal forest pathogen.</title>
        <authorList>
            <person name="Olson A."/>
            <person name="Aerts A."/>
            <person name="Asiegbu F."/>
            <person name="Belbahri L."/>
            <person name="Bouzid O."/>
            <person name="Broberg A."/>
            <person name="Canback B."/>
            <person name="Coutinho P.M."/>
            <person name="Cullen D."/>
            <person name="Dalman K."/>
            <person name="Deflorio G."/>
            <person name="van Diepen L.T."/>
            <person name="Dunand C."/>
            <person name="Duplessis S."/>
            <person name="Durling M."/>
            <person name="Gonthier P."/>
            <person name="Grimwood J."/>
            <person name="Fossdal C.G."/>
            <person name="Hansson D."/>
            <person name="Henrissat B."/>
            <person name="Hietala A."/>
            <person name="Himmelstrand K."/>
            <person name="Hoffmeister D."/>
            <person name="Hogberg N."/>
            <person name="James T.Y."/>
            <person name="Karlsson M."/>
            <person name="Kohler A."/>
            <person name="Kues U."/>
            <person name="Lee Y.H."/>
            <person name="Lin Y.C."/>
            <person name="Lind M."/>
            <person name="Lindquist E."/>
            <person name="Lombard V."/>
            <person name="Lucas S."/>
            <person name="Lunden K."/>
            <person name="Morin E."/>
            <person name="Murat C."/>
            <person name="Park J."/>
            <person name="Raffaello T."/>
            <person name="Rouze P."/>
            <person name="Salamov A."/>
            <person name="Schmutz J."/>
            <person name="Solheim H."/>
            <person name="Stahlberg J."/>
            <person name="Velez H."/>
            <person name="de Vries R.P."/>
            <person name="Wiebenga A."/>
            <person name="Woodward S."/>
            <person name="Yakovlev I."/>
            <person name="Garbelotto M."/>
            <person name="Martin F."/>
            <person name="Grigoriev I.V."/>
            <person name="Stenlid J."/>
        </authorList>
    </citation>
    <scope>NUCLEOTIDE SEQUENCE [LARGE SCALE GENOMIC DNA]</scope>
    <source>
        <strain evidence="1 2">TC 32-1</strain>
    </source>
</reference>
<name>W4JVY3_HETIT</name>
<dbReference type="HOGENOM" id="CLU_048760_0_0_1"/>
<dbReference type="InterPro" id="IPR036537">
    <property type="entry name" value="Adaptor_Cbl_N_dom_sf"/>
</dbReference>